<name>A0A8S1FA76_9PELO</name>
<keyword evidence="8" id="KW-1185">Reference proteome</keyword>
<feature type="compositionally biased region" description="Acidic residues" evidence="4">
    <location>
        <begin position="158"/>
        <end position="183"/>
    </location>
</feature>
<dbReference type="EMBL" id="CADEPM010000011">
    <property type="protein sequence ID" value="CAB3410715.1"/>
    <property type="molecule type" value="Genomic_DNA"/>
</dbReference>
<evidence type="ECO:0000256" key="4">
    <source>
        <dbReference type="SAM" id="MobiDB-lite"/>
    </source>
</evidence>
<evidence type="ECO:0000313" key="7">
    <source>
        <dbReference type="EMBL" id="CAB3410715.1"/>
    </source>
</evidence>
<evidence type="ECO:0000259" key="6">
    <source>
        <dbReference type="Pfam" id="PF16564"/>
    </source>
</evidence>
<dbReference type="Proteomes" id="UP000494206">
    <property type="component" value="Unassembled WGS sequence"/>
</dbReference>
<dbReference type="Pfam" id="PF16564">
    <property type="entry name" value="MBDa"/>
    <property type="match status" value="1"/>
</dbReference>
<dbReference type="Gene3D" id="3.80.10.10">
    <property type="entry name" value="Ribonuclease Inhibitor"/>
    <property type="match status" value="1"/>
</dbReference>
<proteinExistence type="inferred from homology"/>
<feature type="domain" description="Methyl-CpG binding protein 2/3 C-terminal" evidence="5">
    <location>
        <begin position="313"/>
        <end position="406"/>
    </location>
</feature>
<evidence type="ECO:0000259" key="5">
    <source>
        <dbReference type="Pfam" id="PF14048"/>
    </source>
</evidence>
<dbReference type="InterPro" id="IPR032343">
    <property type="entry name" value="MBD2/MBD3_p55-bd"/>
</dbReference>
<evidence type="ECO:0000256" key="2">
    <source>
        <dbReference type="ARBA" id="ARBA00022737"/>
    </source>
</evidence>
<organism evidence="7 8">
    <name type="scientific">Caenorhabditis bovis</name>
    <dbReference type="NCBI Taxonomy" id="2654633"/>
    <lineage>
        <taxon>Eukaryota</taxon>
        <taxon>Metazoa</taxon>
        <taxon>Ecdysozoa</taxon>
        <taxon>Nematoda</taxon>
        <taxon>Chromadorea</taxon>
        <taxon>Rhabditida</taxon>
        <taxon>Rhabditina</taxon>
        <taxon>Rhabditomorpha</taxon>
        <taxon>Rhabditoidea</taxon>
        <taxon>Rhabditidae</taxon>
        <taxon>Peloderinae</taxon>
        <taxon>Caenorhabditis</taxon>
    </lineage>
</organism>
<comment type="similarity">
    <text evidence="3">Belongs to the ANP32 family.</text>
</comment>
<dbReference type="PANTHER" id="PTHR11375:SF0">
    <property type="entry name" value="ACIDIC LEUCINE-RICH NUCLEAR PHOSPHOPROTEIN 32 FAMILY MEMBER A"/>
    <property type="match status" value="1"/>
</dbReference>
<dbReference type="FunFam" id="3.80.10.10:FF:000131">
    <property type="entry name" value="acidic leucine-rich nuclear phosphoprotein 32-related protein-like"/>
    <property type="match status" value="1"/>
</dbReference>
<dbReference type="InterPro" id="IPR032675">
    <property type="entry name" value="LRR_dom_sf"/>
</dbReference>
<evidence type="ECO:0000313" key="8">
    <source>
        <dbReference type="Proteomes" id="UP000494206"/>
    </source>
</evidence>
<feature type="region of interest" description="Disordered" evidence="4">
    <location>
        <begin position="158"/>
        <end position="238"/>
    </location>
</feature>
<reference evidence="7 8" key="1">
    <citation type="submission" date="2020-04" db="EMBL/GenBank/DDBJ databases">
        <authorList>
            <person name="Laetsch R D."/>
            <person name="Stevens L."/>
            <person name="Kumar S."/>
            <person name="Blaxter L. M."/>
        </authorList>
    </citation>
    <scope>NUCLEOTIDE SEQUENCE [LARGE SCALE GENOMIC DNA]</scope>
</reference>
<dbReference type="SUPFAM" id="SSF52058">
    <property type="entry name" value="L domain-like"/>
    <property type="match status" value="1"/>
</dbReference>
<dbReference type="OrthoDB" id="2160613at2759"/>
<protein>
    <submittedName>
        <fullName evidence="7">Uncharacterized protein</fullName>
    </submittedName>
</protein>
<comment type="caution">
    <text evidence="7">The sequence shown here is derived from an EMBL/GenBank/DDBJ whole genome shotgun (WGS) entry which is preliminary data.</text>
</comment>
<keyword evidence="2" id="KW-0677">Repeat</keyword>
<dbReference type="AlphaFoldDB" id="A0A8S1FA76"/>
<dbReference type="InterPro" id="IPR025875">
    <property type="entry name" value="Leu-rich_rpt_4"/>
</dbReference>
<dbReference type="Pfam" id="PF12799">
    <property type="entry name" value="LRR_4"/>
    <property type="match status" value="1"/>
</dbReference>
<feature type="compositionally biased region" description="Basic and acidic residues" evidence="4">
    <location>
        <begin position="228"/>
        <end position="238"/>
    </location>
</feature>
<keyword evidence="1" id="KW-0433">Leucine-rich repeat</keyword>
<dbReference type="PANTHER" id="PTHR11375">
    <property type="entry name" value="ACIDIC LEUCINE-RICH NUCLEAR PHOSPHOPROTEIN 32"/>
    <property type="match status" value="1"/>
</dbReference>
<evidence type="ECO:0000256" key="1">
    <source>
        <dbReference type="ARBA" id="ARBA00022614"/>
    </source>
</evidence>
<evidence type="ECO:0000256" key="3">
    <source>
        <dbReference type="ARBA" id="ARBA00025777"/>
    </source>
</evidence>
<accession>A0A8S1FA76</accession>
<dbReference type="GO" id="GO:0042393">
    <property type="term" value="F:histone binding"/>
    <property type="evidence" value="ECO:0007669"/>
    <property type="project" value="TreeGrafter"/>
</dbReference>
<dbReference type="InterPro" id="IPR025884">
    <property type="entry name" value="MeCpG-bd_2/3_C_dom"/>
</dbReference>
<sequence length="410" mass="45559">MPSMQERYTTELRDRDPNTVDVLFLDNSEGAEIAGLSDQLTNLTSLSMVNCQLKSFKGLPSLPSLNHLDVSNNNLGDDAGFDVLLKNAPELERLIMPMNNFTSIDAFRTLKMLPKLIELDISNTTSLGQTESYRDKIFEMIPTLKVLDGCNAAGEEVEEEYMGEAGEDSGDDDDDEDSGDDVDGPGLSYLDKSQFSDDETDDYKPKDEAEEETRGTKRSANGDAGAEPEAKKAADAERKTVSIFKQPVTQVSTARKESRVFNEDQIKRKPTKKNENRPFQAMWAKSLSGLRALIPVAVGDKIGDVEKSEFLEETLHLAGRIRPALDVIDEQATAASLCHVLHHPHSHGQVTFGQVADKKSLEHDFVANVTSDQPMIERISISQLNEDIIAQEKRVLDCRKRLQEVMKHFG</sequence>
<gene>
    <name evidence="7" type="ORF">CBOVIS_LOCUS12196</name>
</gene>
<feature type="domain" description="Methyl-CpG-binding" evidence="6">
    <location>
        <begin position="234"/>
        <end position="292"/>
    </location>
</feature>
<dbReference type="GO" id="GO:0005634">
    <property type="term" value="C:nucleus"/>
    <property type="evidence" value="ECO:0007669"/>
    <property type="project" value="UniProtKB-ARBA"/>
</dbReference>
<feature type="compositionally biased region" description="Basic and acidic residues" evidence="4">
    <location>
        <begin position="202"/>
        <end position="215"/>
    </location>
</feature>
<dbReference type="InterPro" id="IPR045081">
    <property type="entry name" value="AN32"/>
</dbReference>
<dbReference type="Pfam" id="PF14048">
    <property type="entry name" value="MBD_C"/>
    <property type="match status" value="1"/>
</dbReference>